<dbReference type="STRING" id="181874.A0A409WY14"/>
<evidence type="ECO:0000313" key="2">
    <source>
        <dbReference type="Proteomes" id="UP000284842"/>
    </source>
</evidence>
<dbReference type="InParanoid" id="A0A409WY14"/>
<sequence>MVNEAKPQAQKKREASALKAKYMQMAVEKYKEEKEKVGGMSMDKVIQWAQSKCREESNGKEVQISKSTLARLEKGGKSIQEFNESKQWLFNSEEEILINQAISLAQVGFSMSRRGLEEHANMILKERLGDRFPNTGVEIAWASRFLEQHSDWLKSFWSKSLDHSRACAVNPYTKDAYFDLLRTAIYENDGEDAIGAELIYGVDKTGIQPGVGVCERVIRASGSKVQYQQWNGDWENISADSTDSVPPAVIYKGKGYQVKWNQENPLGLL</sequence>
<proteinExistence type="predicted"/>
<organism evidence="1 2">
    <name type="scientific">Panaeolus cyanescens</name>
    <dbReference type="NCBI Taxonomy" id="181874"/>
    <lineage>
        <taxon>Eukaryota</taxon>
        <taxon>Fungi</taxon>
        <taxon>Dikarya</taxon>
        <taxon>Basidiomycota</taxon>
        <taxon>Agaricomycotina</taxon>
        <taxon>Agaricomycetes</taxon>
        <taxon>Agaricomycetidae</taxon>
        <taxon>Agaricales</taxon>
        <taxon>Agaricineae</taxon>
        <taxon>Galeropsidaceae</taxon>
        <taxon>Panaeolus</taxon>
    </lineage>
</organism>
<dbReference type="Proteomes" id="UP000284842">
    <property type="component" value="Unassembled WGS sequence"/>
</dbReference>
<protein>
    <recommendedName>
        <fullName evidence="3">HTH CENPB-type domain-containing protein</fullName>
    </recommendedName>
</protein>
<evidence type="ECO:0008006" key="3">
    <source>
        <dbReference type="Google" id="ProtNLM"/>
    </source>
</evidence>
<reference evidence="1 2" key="1">
    <citation type="journal article" date="2018" name="Evol. Lett.">
        <title>Horizontal gene cluster transfer increased hallucinogenic mushroom diversity.</title>
        <authorList>
            <person name="Reynolds H.T."/>
            <person name="Vijayakumar V."/>
            <person name="Gluck-Thaler E."/>
            <person name="Korotkin H.B."/>
            <person name="Matheny P.B."/>
            <person name="Slot J.C."/>
        </authorList>
    </citation>
    <scope>NUCLEOTIDE SEQUENCE [LARGE SCALE GENOMIC DNA]</scope>
    <source>
        <strain evidence="1 2">2629</strain>
    </source>
</reference>
<gene>
    <name evidence="1" type="ORF">CVT24_005489</name>
</gene>
<name>A0A409WY14_9AGAR</name>
<evidence type="ECO:0000313" key="1">
    <source>
        <dbReference type="EMBL" id="PPQ83414.1"/>
    </source>
</evidence>
<keyword evidence="2" id="KW-1185">Reference proteome</keyword>
<comment type="caution">
    <text evidence="1">The sequence shown here is derived from an EMBL/GenBank/DDBJ whole genome shotgun (WGS) entry which is preliminary data.</text>
</comment>
<dbReference type="OrthoDB" id="2917041at2759"/>
<accession>A0A409WY14</accession>
<dbReference type="EMBL" id="NHTK01005030">
    <property type="protein sequence ID" value="PPQ83414.1"/>
    <property type="molecule type" value="Genomic_DNA"/>
</dbReference>
<dbReference type="AlphaFoldDB" id="A0A409WY14"/>